<sequence length="454" mass="47388">MEKKLILDVHEKPKVAHWIALSIQHVLAMFGSTVLVPMLTGLPVSLALVSSGIGTLFYLFVTKGKSPVYLGSSFAYIAPITSALALGATLNADGSIASHPNYGAVMGGLMMVGLVYLVIALIIKFIGTDWLNKILPPVVIGPTIMVIGLSLAGTAVNMASEHIVVALITLLTAIIVSTYTKGLLQLLPIFSGIVVGYISAVVFQLVDFSAVNEASLFAMPDFAFLHSKPVFNLEVAAIMVPVAIVTITEHIGDHLVLGSIVGRDLTKNPGLHRTLIGDGVATFFAGFIGGPANTTYGENTGVIGLTKVASVWVIGGAAVTAFALGFIGKFTALVQTIPSAVMGGVSILLFGVIASSGARVLINNQIDFGRQRNLIIGAVILIVGIGGLTINIGQITLSGMALAAIIGVILHLILPDKEASYGQRSNKTEFELEVVGEESTTSETVMTKEQTTAI</sequence>
<evidence type="ECO:0000256" key="4">
    <source>
        <dbReference type="ARBA" id="ARBA00022692"/>
    </source>
</evidence>
<dbReference type="NCBIfam" id="TIGR00801">
    <property type="entry name" value="ncs2"/>
    <property type="match status" value="1"/>
</dbReference>
<evidence type="ECO:0000256" key="6">
    <source>
        <dbReference type="ARBA" id="ARBA00023136"/>
    </source>
</evidence>
<feature type="transmembrane region" description="Helical" evidence="7">
    <location>
        <begin position="340"/>
        <end position="362"/>
    </location>
</feature>
<feature type="transmembrane region" description="Helical" evidence="7">
    <location>
        <begin position="42"/>
        <end position="61"/>
    </location>
</feature>
<dbReference type="GO" id="GO:0005886">
    <property type="term" value="C:plasma membrane"/>
    <property type="evidence" value="ECO:0007669"/>
    <property type="project" value="UniProtKB-ARBA"/>
</dbReference>
<protein>
    <submittedName>
        <fullName evidence="8">Uracil permease</fullName>
    </submittedName>
</protein>
<feature type="transmembrane region" description="Helical" evidence="7">
    <location>
        <begin position="186"/>
        <end position="206"/>
    </location>
</feature>
<organism evidence="8 9">
    <name type="scientific">Turicibacter bilis</name>
    <dbReference type="NCBI Taxonomy" id="2735723"/>
    <lineage>
        <taxon>Bacteria</taxon>
        <taxon>Bacillati</taxon>
        <taxon>Bacillota</taxon>
        <taxon>Erysipelotrichia</taxon>
        <taxon>Erysipelotrichales</taxon>
        <taxon>Turicibacteraceae</taxon>
        <taxon>Turicibacter</taxon>
    </lineage>
</organism>
<keyword evidence="6 7" id="KW-0472">Membrane</keyword>
<dbReference type="Pfam" id="PF00860">
    <property type="entry name" value="Xan_ur_permease"/>
    <property type="match status" value="1"/>
</dbReference>
<dbReference type="PANTHER" id="PTHR42810">
    <property type="entry name" value="PURINE PERMEASE C1399.01C-RELATED"/>
    <property type="match status" value="1"/>
</dbReference>
<feature type="transmembrane region" description="Helical" evidence="7">
    <location>
        <begin position="68"/>
        <end position="90"/>
    </location>
</feature>
<dbReference type="Proteomes" id="UP001058072">
    <property type="component" value="Chromosome"/>
</dbReference>
<feature type="transmembrane region" description="Helical" evidence="7">
    <location>
        <begin position="102"/>
        <end position="123"/>
    </location>
</feature>
<evidence type="ECO:0000256" key="2">
    <source>
        <dbReference type="ARBA" id="ARBA00008821"/>
    </source>
</evidence>
<accession>A0A9Q9FHM5</accession>
<dbReference type="InterPro" id="IPR006043">
    <property type="entry name" value="NCS2"/>
</dbReference>
<dbReference type="InterPro" id="IPR006042">
    <property type="entry name" value="Xan_ur_permease"/>
</dbReference>
<dbReference type="GO" id="GO:0042907">
    <property type="term" value="F:xanthine transmembrane transporter activity"/>
    <property type="evidence" value="ECO:0007669"/>
    <property type="project" value="TreeGrafter"/>
</dbReference>
<proteinExistence type="inferred from homology"/>
<feature type="transmembrane region" description="Helical" evidence="7">
    <location>
        <begin position="374"/>
        <end position="390"/>
    </location>
</feature>
<evidence type="ECO:0000256" key="7">
    <source>
        <dbReference type="SAM" id="Phobius"/>
    </source>
</evidence>
<evidence type="ECO:0000256" key="5">
    <source>
        <dbReference type="ARBA" id="ARBA00022989"/>
    </source>
</evidence>
<dbReference type="AlphaFoldDB" id="A0A9Q9FHM5"/>
<feature type="transmembrane region" description="Helical" evidence="7">
    <location>
        <begin position="275"/>
        <end position="296"/>
    </location>
</feature>
<dbReference type="PANTHER" id="PTHR42810:SF2">
    <property type="entry name" value="PURINE PERMEASE C1399.01C-RELATED"/>
    <property type="match status" value="1"/>
</dbReference>
<feature type="transmembrane region" description="Helical" evidence="7">
    <location>
        <begin position="162"/>
        <end position="179"/>
    </location>
</feature>
<keyword evidence="3" id="KW-0813">Transport</keyword>
<keyword evidence="5 7" id="KW-1133">Transmembrane helix</keyword>
<comment type="similarity">
    <text evidence="2">Belongs to the nucleobase:cation symporter-2 (NCS2) (TC 2.A.40) family.</text>
</comment>
<comment type="subcellular location">
    <subcellularLocation>
        <location evidence="1">Membrane</location>
        <topology evidence="1">Multi-pass membrane protein</topology>
    </subcellularLocation>
</comment>
<evidence type="ECO:0000256" key="1">
    <source>
        <dbReference type="ARBA" id="ARBA00004141"/>
    </source>
</evidence>
<dbReference type="EMBL" id="CP071250">
    <property type="protein sequence ID" value="UUF09505.1"/>
    <property type="molecule type" value="Genomic_DNA"/>
</dbReference>
<evidence type="ECO:0000313" key="9">
    <source>
        <dbReference type="Proteomes" id="UP001058072"/>
    </source>
</evidence>
<feature type="transmembrane region" description="Helical" evidence="7">
    <location>
        <begin position="135"/>
        <end position="156"/>
    </location>
</feature>
<gene>
    <name evidence="8" type="ORF">J0J70_06020</name>
</gene>
<evidence type="ECO:0000313" key="8">
    <source>
        <dbReference type="EMBL" id="UUF09505.1"/>
    </source>
</evidence>
<dbReference type="RefSeq" id="WP_055242492.1">
    <property type="nucleotide sequence ID" value="NZ_CP071250.1"/>
</dbReference>
<keyword evidence="4 7" id="KW-0812">Transmembrane</keyword>
<feature type="transmembrane region" description="Helical" evidence="7">
    <location>
        <begin position="308"/>
        <end position="328"/>
    </location>
</feature>
<dbReference type="PROSITE" id="PS01116">
    <property type="entry name" value="XANTH_URACIL_PERMASE"/>
    <property type="match status" value="1"/>
</dbReference>
<name>A0A9Q9FHM5_9FIRM</name>
<evidence type="ECO:0000256" key="3">
    <source>
        <dbReference type="ARBA" id="ARBA00022448"/>
    </source>
</evidence>
<reference evidence="8" key="1">
    <citation type="submission" date="2021-03" db="EMBL/GenBank/DDBJ databases">
        <title>Comparative Genomics and Metabolomics in the genus Turicibacter.</title>
        <authorList>
            <person name="Maki J."/>
            <person name="Looft T."/>
        </authorList>
    </citation>
    <scope>NUCLEOTIDE SEQUENCE</scope>
    <source>
        <strain evidence="8">ISU324</strain>
    </source>
</reference>
<feature type="transmembrane region" description="Helical" evidence="7">
    <location>
        <begin position="396"/>
        <end position="414"/>
    </location>
</feature>